<feature type="transmembrane region" description="Helical" evidence="8">
    <location>
        <begin position="142"/>
        <end position="171"/>
    </location>
</feature>
<comment type="caution">
    <text evidence="9">The sequence shown here is derived from an EMBL/GenBank/DDBJ whole genome shotgun (WGS) entry which is preliminary data.</text>
</comment>
<evidence type="ECO:0000256" key="1">
    <source>
        <dbReference type="ARBA" id="ARBA00004141"/>
    </source>
</evidence>
<protein>
    <submittedName>
        <fullName evidence="9">Na+/solute symporter</fullName>
    </submittedName>
</protein>
<feature type="transmembrane region" description="Helical" evidence="8">
    <location>
        <begin position="315"/>
        <end position="348"/>
    </location>
</feature>
<sequence>MALLIIAVTAAFALALGLRAGRGRDLSLEQWSVGGRGFGSLLVFLLMAGETYTTFTFLGGVGWAYGKGGPAMYILVYLTIGFILSYWMLPPLWAYAKEHRLLAQPDYFAHRYRSPTLGVVVALVGVTALVPYLVLQFKGLGIIVAAASGGVIGAATAIWIGAAIVTAYVIVSGVHGSAWTATIKDAAILGVVVFLGIYLPLHYYGGIGPMFHAVDAARPGFLTLPPRGLSMAWFESTVVLNGLGAFMWPHGFASVFTARSPDTFRRNAALLPLYQLLILFVFLIGFAAILQVPGLRGADSDLALLRIAQVTFPPWFLGVIGAAGLLTALVPGSVILMSAATLIANNLYAPLTGARRDGRGLALIARGAVPVVSLVAVGFTLRGGSAIVSLLLMGYNIVTQLFPSFIWTLSRRNPLNAAGALAGIATGIAIVAWTTLTGVRIATLMPGAPGWVQDLNIGMVALVANAAVALAVSALTARRQPALAPAERA</sequence>
<evidence type="ECO:0000256" key="3">
    <source>
        <dbReference type="ARBA" id="ARBA00022448"/>
    </source>
</evidence>
<evidence type="ECO:0000256" key="7">
    <source>
        <dbReference type="RuleBase" id="RU362091"/>
    </source>
</evidence>
<reference evidence="9 10" key="1">
    <citation type="submission" date="2012-11" db="EMBL/GenBank/DDBJ databases">
        <title>Whole genome sequence of Acidisphaera rubrifaciens HS-AP3.</title>
        <authorList>
            <person name="Azuma Y."/>
            <person name="Higashiura N."/>
            <person name="Hirakawa H."/>
            <person name="Matsushita K."/>
        </authorList>
    </citation>
    <scope>NUCLEOTIDE SEQUENCE [LARGE SCALE GENOMIC DNA]</scope>
    <source>
        <strain evidence="9 10">HS-AP3</strain>
    </source>
</reference>
<dbReference type="PROSITE" id="PS50283">
    <property type="entry name" value="NA_SOLUT_SYMP_3"/>
    <property type="match status" value="1"/>
</dbReference>
<evidence type="ECO:0000256" key="5">
    <source>
        <dbReference type="ARBA" id="ARBA00022989"/>
    </source>
</evidence>
<dbReference type="OrthoDB" id="9810181at2"/>
<dbReference type="GO" id="GO:0005886">
    <property type="term" value="C:plasma membrane"/>
    <property type="evidence" value="ECO:0007669"/>
    <property type="project" value="TreeGrafter"/>
</dbReference>
<dbReference type="PANTHER" id="PTHR48086:SF8">
    <property type="entry name" value="MONOCARBOXYLIC ACID PERMEASE"/>
    <property type="match status" value="1"/>
</dbReference>
<evidence type="ECO:0000256" key="6">
    <source>
        <dbReference type="ARBA" id="ARBA00023136"/>
    </source>
</evidence>
<evidence type="ECO:0000313" key="10">
    <source>
        <dbReference type="Proteomes" id="UP000032680"/>
    </source>
</evidence>
<evidence type="ECO:0000313" key="9">
    <source>
        <dbReference type="EMBL" id="GAN76168.1"/>
    </source>
</evidence>
<dbReference type="Pfam" id="PF00474">
    <property type="entry name" value="SSF"/>
    <property type="match status" value="1"/>
</dbReference>
<evidence type="ECO:0000256" key="4">
    <source>
        <dbReference type="ARBA" id="ARBA00022692"/>
    </source>
</evidence>
<dbReference type="Gene3D" id="1.20.1730.10">
    <property type="entry name" value="Sodium/glucose cotransporter"/>
    <property type="match status" value="1"/>
</dbReference>
<gene>
    <name evidence="9" type="ORF">Asru_0067_06</name>
</gene>
<feature type="transmembrane region" description="Helical" evidence="8">
    <location>
        <begin position="273"/>
        <end position="295"/>
    </location>
</feature>
<keyword evidence="3" id="KW-0813">Transport</keyword>
<accession>A0A0D6P4Q1</accession>
<comment type="similarity">
    <text evidence="2 7">Belongs to the sodium:solute symporter (SSF) (TC 2.A.21) family.</text>
</comment>
<comment type="subcellular location">
    <subcellularLocation>
        <location evidence="1">Membrane</location>
        <topology evidence="1">Multi-pass membrane protein</topology>
    </subcellularLocation>
</comment>
<dbReference type="Proteomes" id="UP000032680">
    <property type="component" value="Unassembled WGS sequence"/>
</dbReference>
<organism evidence="9 10">
    <name type="scientific">Acidisphaera rubrifaciens HS-AP3</name>
    <dbReference type="NCBI Taxonomy" id="1231350"/>
    <lineage>
        <taxon>Bacteria</taxon>
        <taxon>Pseudomonadati</taxon>
        <taxon>Pseudomonadota</taxon>
        <taxon>Alphaproteobacteria</taxon>
        <taxon>Acetobacterales</taxon>
        <taxon>Acetobacteraceae</taxon>
        <taxon>Acidisphaera</taxon>
    </lineage>
</organism>
<evidence type="ECO:0000256" key="8">
    <source>
        <dbReference type="SAM" id="Phobius"/>
    </source>
</evidence>
<feature type="transmembrane region" description="Helical" evidence="8">
    <location>
        <begin position="116"/>
        <end position="135"/>
    </location>
</feature>
<keyword evidence="10" id="KW-1185">Reference proteome</keyword>
<feature type="transmembrane region" description="Helical" evidence="8">
    <location>
        <begin position="387"/>
        <end position="409"/>
    </location>
</feature>
<keyword evidence="6 8" id="KW-0472">Membrane</keyword>
<feature type="transmembrane region" description="Helical" evidence="8">
    <location>
        <begin position="455"/>
        <end position="475"/>
    </location>
</feature>
<feature type="transmembrane region" description="Helical" evidence="8">
    <location>
        <begin position="41"/>
        <end position="65"/>
    </location>
</feature>
<dbReference type="CDD" id="cd10322">
    <property type="entry name" value="SLC5sbd"/>
    <property type="match status" value="1"/>
</dbReference>
<dbReference type="InterPro" id="IPR038377">
    <property type="entry name" value="Na/Glc_symporter_sf"/>
</dbReference>
<feature type="transmembrane region" description="Helical" evidence="8">
    <location>
        <begin position="183"/>
        <end position="201"/>
    </location>
</feature>
<name>A0A0D6P4Q1_9PROT</name>
<proteinExistence type="inferred from homology"/>
<feature type="transmembrane region" description="Helical" evidence="8">
    <location>
        <begin position="421"/>
        <end position="443"/>
    </location>
</feature>
<feature type="transmembrane region" description="Helical" evidence="8">
    <location>
        <begin position="72"/>
        <end position="96"/>
    </location>
</feature>
<dbReference type="RefSeq" id="WP_048859955.1">
    <property type="nucleotide sequence ID" value="NZ_BANB01000067.1"/>
</dbReference>
<dbReference type="GO" id="GO:0022857">
    <property type="term" value="F:transmembrane transporter activity"/>
    <property type="evidence" value="ECO:0007669"/>
    <property type="project" value="InterPro"/>
</dbReference>
<dbReference type="InterPro" id="IPR001734">
    <property type="entry name" value="Na/solute_symporter"/>
</dbReference>
<dbReference type="AlphaFoldDB" id="A0A0D6P4Q1"/>
<dbReference type="InterPro" id="IPR050277">
    <property type="entry name" value="Sodium:Solute_Symporter"/>
</dbReference>
<evidence type="ECO:0000256" key="2">
    <source>
        <dbReference type="ARBA" id="ARBA00006434"/>
    </source>
</evidence>
<feature type="transmembrane region" description="Helical" evidence="8">
    <location>
        <begin position="360"/>
        <end position="381"/>
    </location>
</feature>
<dbReference type="EMBL" id="BANB01000067">
    <property type="protein sequence ID" value="GAN76168.1"/>
    <property type="molecule type" value="Genomic_DNA"/>
</dbReference>
<keyword evidence="5 8" id="KW-1133">Transmembrane helix</keyword>
<keyword evidence="4 8" id="KW-0812">Transmembrane</keyword>
<dbReference type="PANTHER" id="PTHR48086">
    <property type="entry name" value="SODIUM/PROLINE SYMPORTER-RELATED"/>
    <property type="match status" value="1"/>
</dbReference>